<proteinExistence type="predicted"/>
<sequence length="381" mass="43703">MSSSGFLAGGRLQDSLPRYQYTALQHPDSVRVLVLEPAMTRLLQLRASIIQYRPEDEIGKVDGQRYIAVSYTWGKPEASRRLTCATRSGDCSLEISPVVEGLLHHFRDSYRPTYLWLDAICLNQEDEAEKNQQIPRMGEIYQLASAVQIWLGEQDEDGHSGGFTVLRRFAALQKPPKLSEQDINHLKRLLQNAWFYRRWILQEAVLAQRAVFHHGHHTLELSMFLKGWQCVGEQADQLGSKLIYGPNTLLNLIKDGTEDDTLLDMLWRLDGSDCFDPRDRFAALYGFLPAEKQIALDYHTIAWKDLYRRVAEHFLRKNDPISLTIMSHLIHFGSLAENTGDPTVPSWVPDWRQHRSQDLPSRCVNVIWVSKESQPPVVISN</sequence>
<dbReference type="Pfam" id="PF06985">
    <property type="entry name" value="HET"/>
    <property type="match status" value="1"/>
</dbReference>
<name>A0A9P5LMQ9_9HYPO</name>
<evidence type="ECO:0000313" key="3">
    <source>
        <dbReference type="Proteomes" id="UP000722485"/>
    </source>
</evidence>
<accession>A0A9P5LMQ9</accession>
<feature type="domain" description="Heterokaryon incompatibility" evidence="1">
    <location>
        <begin position="66"/>
        <end position="203"/>
    </location>
</feature>
<keyword evidence="3" id="KW-1185">Reference proteome</keyword>
<dbReference type="PANTHER" id="PTHR24148">
    <property type="entry name" value="ANKYRIN REPEAT DOMAIN-CONTAINING PROTEIN 39 HOMOLOG-RELATED"/>
    <property type="match status" value="1"/>
</dbReference>
<dbReference type="AlphaFoldDB" id="A0A9P5LMQ9"/>
<dbReference type="PANTHER" id="PTHR24148:SF64">
    <property type="entry name" value="HETEROKARYON INCOMPATIBILITY DOMAIN-CONTAINING PROTEIN"/>
    <property type="match status" value="1"/>
</dbReference>
<dbReference type="InterPro" id="IPR052895">
    <property type="entry name" value="HetReg/Transcr_Mod"/>
</dbReference>
<dbReference type="OrthoDB" id="5089882at2759"/>
<protein>
    <recommendedName>
        <fullName evidence="1">Heterokaryon incompatibility domain-containing protein</fullName>
    </recommendedName>
</protein>
<gene>
    <name evidence="2" type="ORF">G7Z17_g203</name>
</gene>
<evidence type="ECO:0000259" key="1">
    <source>
        <dbReference type="Pfam" id="PF06985"/>
    </source>
</evidence>
<comment type="caution">
    <text evidence="2">The sequence shown here is derived from an EMBL/GenBank/DDBJ whole genome shotgun (WGS) entry which is preliminary data.</text>
</comment>
<dbReference type="EMBL" id="JAANBB010000001">
    <property type="protein sequence ID" value="KAF7558214.1"/>
    <property type="molecule type" value="Genomic_DNA"/>
</dbReference>
<evidence type="ECO:0000313" key="2">
    <source>
        <dbReference type="EMBL" id="KAF7558214.1"/>
    </source>
</evidence>
<dbReference type="Proteomes" id="UP000722485">
    <property type="component" value="Unassembled WGS sequence"/>
</dbReference>
<reference evidence="2" key="1">
    <citation type="submission" date="2020-03" db="EMBL/GenBank/DDBJ databases">
        <title>Draft Genome Sequence of Cylindrodendrum hubeiense.</title>
        <authorList>
            <person name="Buettner E."/>
            <person name="Kellner H."/>
        </authorList>
    </citation>
    <scope>NUCLEOTIDE SEQUENCE</scope>
    <source>
        <strain evidence="2">IHI 201604</strain>
    </source>
</reference>
<dbReference type="InterPro" id="IPR010730">
    <property type="entry name" value="HET"/>
</dbReference>
<organism evidence="2 3">
    <name type="scientific">Cylindrodendrum hubeiense</name>
    <dbReference type="NCBI Taxonomy" id="595255"/>
    <lineage>
        <taxon>Eukaryota</taxon>
        <taxon>Fungi</taxon>
        <taxon>Dikarya</taxon>
        <taxon>Ascomycota</taxon>
        <taxon>Pezizomycotina</taxon>
        <taxon>Sordariomycetes</taxon>
        <taxon>Hypocreomycetidae</taxon>
        <taxon>Hypocreales</taxon>
        <taxon>Nectriaceae</taxon>
        <taxon>Cylindrodendrum</taxon>
    </lineage>
</organism>